<dbReference type="CDD" id="cd00609">
    <property type="entry name" value="AAT_like"/>
    <property type="match status" value="1"/>
</dbReference>
<keyword evidence="14" id="KW-1185">Reference proteome</keyword>
<dbReference type="Pfam" id="PF00155">
    <property type="entry name" value="Aminotran_1_2"/>
    <property type="match status" value="1"/>
</dbReference>
<comment type="caution">
    <text evidence="13">The sequence shown here is derived from an EMBL/GenBank/DDBJ whole genome shotgun (WGS) entry which is preliminary data.</text>
</comment>
<evidence type="ECO:0000256" key="5">
    <source>
        <dbReference type="ARBA" id="ARBA00022576"/>
    </source>
</evidence>
<sequence>MTLTARPWLTELEPYAPGAKAPSADGSLSSNECALGASPYVVDAVLREARRSHRYPDAMAADLRAALAEQHGVLVEQVLVGNGSDELIFLLALAFLAGGGTAVCASPAYRVDEISTQVVGGSVVSVPLVNDRHDLTAMAEVAADIAHVVNPHNPTGTLVARDEIRRFRERSRAGLVVVDEAYVDFAPDPAAATAVPLVADGGLAVLRTFSKAHGLAGLRVGYLIAPADVIATLSSIRAPFSVNRLAQAAALAALRDREHHEAVRVHTIDMRGRVGDLLTRHGYDVVPSHANFVLARVPDEAAAVRRLADAGIAVRPGSALGAPGAIRISVPGEDGWHRLRQAVEASRGLRPAGHTP</sequence>
<dbReference type="PANTHER" id="PTHR43643:SF6">
    <property type="entry name" value="HISTIDINOL-PHOSPHATE AMINOTRANSFERASE"/>
    <property type="match status" value="1"/>
</dbReference>
<evidence type="ECO:0000256" key="6">
    <source>
        <dbReference type="ARBA" id="ARBA00022605"/>
    </source>
</evidence>
<dbReference type="Gene3D" id="3.90.1150.10">
    <property type="entry name" value="Aspartate Aminotransferase, domain 1"/>
    <property type="match status" value="1"/>
</dbReference>
<proteinExistence type="inferred from homology"/>
<keyword evidence="6 11" id="KW-0028">Amino-acid biosynthesis</keyword>
<keyword evidence="8 11" id="KW-0663">Pyridoxal phosphate</keyword>
<dbReference type="InterPro" id="IPR015424">
    <property type="entry name" value="PyrdxlP-dep_Trfase"/>
</dbReference>
<accession>A0ABW3W609</accession>
<keyword evidence="9 11" id="KW-0368">Histidine biosynthesis</keyword>
<evidence type="ECO:0000256" key="4">
    <source>
        <dbReference type="ARBA" id="ARBA00011738"/>
    </source>
</evidence>
<comment type="similarity">
    <text evidence="3 11">Belongs to the class-II pyridoxal-phosphate-dependent aminotransferase family. Histidinol-phosphate aminotransferase subfamily.</text>
</comment>
<feature type="domain" description="Aminotransferase class I/classII large" evidence="12">
    <location>
        <begin position="28"/>
        <end position="332"/>
    </location>
</feature>
<evidence type="ECO:0000256" key="3">
    <source>
        <dbReference type="ARBA" id="ARBA00007970"/>
    </source>
</evidence>
<dbReference type="GO" id="GO:0004400">
    <property type="term" value="F:histidinol-phosphate transaminase activity"/>
    <property type="evidence" value="ECO:0007669"/>
    <property type="project" value="UniProtKB-EC"/>
</dbReference>
<dbReference type="NCBIfam" id="TIGR01141">
    <property type="entry name" value="hisC"/>
    <property type="match status" value="1"/>
</dbReference>
<comment type="pathway">
    <text evidence="2 11">Amino-acid biosynthesis; L-histidine biosynthesis; L-histidine from 5-phospho-alpha-D-ribose 1-diphosphate: step 7/9.</text>
</comment>
<evidence type="ECO:0000256" key="1">
    <source>
        <dbReference type="ARBA" id="ARBA00001933"/>
    </source>
</evidence>
<evidence type="ECO:0000256" key="8">
    <source>
        <dbReference type="ARBA" id="ARBA00022898"/>
    </source>
</evidence>
<reference evidence="14" key="1">
    <citation type="journal article" date="2019" name="Int. J. Syst. Evol. Microbiol.">
        <title>The Global Catalogue of Microorganisms (GCM) 10K type strain sequencing project: providing services to taxonomists for standard genome sequencing and annotation.</title>
        <authorList>
            <consortium name="The Broad Institute Genomics Platform"/>
            <consortium name="The Broad Institute Genome Sequencing Center for Infectious Disease"/>
            <person name="Wu L."/>
            <person name="Ma J."/>
        </authorList>
    </citation>
    <scope>NUCLEOTIDE SEQUENCE [LARGE SCALE GENOMIC DNA]</scope>
    <source>
        <strain evidence="14">CCUG 52478</strain>
    </source>
</reference>
<dbReference type="InterPro" id="IPR005861">
    <property type="entry name" value="HisP_aminotrans"/>
</dbReference>
<evidence type="ECO:0000256" key="10">
    <source>
        <dbReference type="ARBA" id="ARBA00047481"/>
    </source>
</evidence>
<comment type="catalytic activity">
    <reaction evidence="10 11">
        <text>L-histidinol phosphate + 2-oxoglutarate = 3-(imidazol-4-yl)-2-oxopropyl phosphate + L-glutamate</text>
        <dbReference type="Rhea" id="RHEA:23744"/>
        <dbReference type="ChEBI" id="CHEBI:16810"/>
        <dbReference type="ChEBI" id="CHEBI:29985"/>
        <dbReference type="ChEBI" id="CHEBI:57766"/>
        <dbReference type="ChEBI" id="CHEBI:57980"/>
        <dbReference type="EC" id="2.6.1.9"/>
    </reaction>
</comment>
<dbReference type="EMBL" id="JBHTLX010000022">
    <property type="protein sequence ID" value="MFD1249658.1"/>
    <property type="molecule type" value="Genomic_DNA"/>
</dbReference>
<evidence type="ECO:0000256" key="9">
    <source>
        <dbReference type="ARBA" id="ARBA00023102"/>
    </source>
</evidence>
<evidence type="ECO:0000256" key="2">
    <source>
        <dbReference type="ARBA" id="ARBA00005011"/>
    </source>
</evidence>
<dbReference type="EC" id="2.6.1.9" evidence="11"/>
<protein>
    <recommendedName>
        <fullName evidence="11">Histidinol-phosphate aminotransferase</fullName>
        <ecNumber evidence="11">2.6.1.9</ecNumber>
    </recommendedName>
    <alternativeName>
        <fullName evidence="11">Imidazole acetol-phosphate transaminase</fullName>
    </alternativeName>
</protein>
<dbReference type="Gene3D" id="3.40.640.10">
    <property type="entry name" value="Type I PLP-dependent aspartate aminotransferase-like (Major domain)"/>
    <property type="match status" value="1"/>
</dbReference>
<comment type="cofactor">
    <cofactor evidence="1 11">
        <name>pyridoxal 5'-phosphate</name>
        <dbReference type="ChEBI" id="CHEBI:597326"/>
    </cofactor>
</comment>
<evidence type="ECO:0000313" key="13">
    <source>
        <dbReference type="EMBL" id="MFD1249658.1"/>
    </source>
</evidence>
<dbReference type="InterPro" id="IPR004839">
    <property type="entry name" value="Aminotransferase_I/II_large"/>
</dbReference>
<dbReference type="SUPFAM" id="SSF53383">
    <property type="entry name" value="PLP-dependent transferases"/>
    <property type="match status" value="1"/>
</dbReference>
<evidence type="ECO:0000313" key="14">
    <source>
        <dbReference type="Proteomes" id="UP001597229"/>
    </source>
</evidence>
<evidence type="ECO:0000256" key="7">
    <source>
        <dbReference type="ARBA" id="ARBA00022679"/>
    </source>
</evidence>
<dbReference type="Proteomes" id="UP001597229">
    <property type="component" value="Unassembled WGS sequence"/>
</dbReference>
<evidence type="ECO:0000259" key="12">
    <source>
        <dbReference type="Pfam" id="PF00155"/>
    </source>
</evidence>
<keyword evidence="5 11" id="KW-0032">Aminotransferase</keyword>
<evidence type="ECO:0000256" key="11">
    <source>
        <dbReference type="HAMAP-Rule" id="MF_01023"/>
    </source>
</evidence>
<dbReference type="PANTHER" id="PTHR43643">
    <property type="entry name" value="HISTIDINOL-PHOSPHATE AMINOTRANSFERASE 2"/>
    <property type="match status" value="1"/>
</dbReference>
<comment type="subunit">
    <text evidence="4 11">Homodimer.</text>
</comment>
<dbReference type="RefSeq" id="WP_367918747.1">
    <property type="nucleotide sequence ID" value="NZ_BAABAC010000014.1"/>
</dbReference>
<gene>
    <name evidence="11 13" type="primary">hisC</name>
    <name evidence="13" type="ORF">ACFQ3F_17805</name>
</gene>
<dbReference type="HAMAP" id="MF_01023">
    <property type="entry name" value="HisC_aminotrans_2"/>
    <property type="match status" value="1"/>
</dbReference>
<feature type="modified residue" description="N6-(pyridoxal phosphate)lysine" evidence="11">
    <location>
        <position position="211"/>
    </location>
</feature>
<dbReference type="InterPro" id="IPR015421">
    <property type="entry name" value="PyrdxlP-dep_Trfase_major"/>
</dbReference>
<name>A0ABW3W609_9ACTN</name>
<dbReference type="InterPro" id="IPR015422">
    <property type="entry name" value="PyrdxlP-dep_Trfase_small"/>
</dbReference>
<organism evidence="13 14">
    <name type="scientific">Nocardioides ginsengisoli</name>
    <dbReference type="NCBI Taxonomy" id="363868"/>
    <lineage>
        <taxon>Bacteria</taxon>
        <taxon>Bacillati</taxon>
        <taxon>Actinomycetota</taxon>
        <taxon>Actinomycetes</taxon>
        <taxon>Propionibacteriales</taxon>
        <taxon>Nocardioidaceae</taxon>
        <taxon>Nocardioides</taxon>
    </lineage>
</organism>
<dbReference type="InterPro" id="IPR050106">
    <property type="entry name" value="HistidinolP_aminotransfase"/>
</dbReference>
<keyword evidence="7 11" id="KW-0808">Transferase</keyword>